<proteinExistence type="inferred from homology"/>
<evidence type="ECO:0000256" key="2">
    <source>
        <dbReference type="ARBA" id="ARBA00006581"/>
    </source>
</evidence>
<evidence type="ECO:0000256" key="4">
    <source>
        <dbReference type="ARBA" id="ARBA00023080"/>
    </source>
</evidence>
<protein>
    <recommendedName>
        <fullName evidence="3">dUTP diphosphatase</fullName>
        <ecNumber evidence="3">3.6.1.23</ecNumber>
    </recommendedName>
</protein>
<comment type="caution">
    <text evidence="6">The sequence shown here is derived from an EMBL/GenBank/DDBJ whole genome shotgun (WGS) entry which is preliminary data.</text>
</comment>
<name>A0A8J2P4T5_9HEXA</name>
<dbReference type="Pfam" id="PF00692">
    <property type="entry name" value="dUTPase"/>
    <property type="match status" value="1"/>
</dbReference>
<dbReference type="GO" id="GO:0000287">
    <property type="term" value="F:magnesium ion binding"/>
    <property type="evidence" value="ECO:0007669"/>
    <property type="project" value="InterPro"/>
</dbReference>
<keyword evidence="4" id="KW-0546">Nucleotide metabolism</keyword>
<feature type="non-terminal residue" evidence="6">
    <location>
        <position position="1"/>
    </location>
</feature>
<comment type="pathway">
    <text evidence="1">Pyrimidine metabolism; dUMP biosynthesis; dUMP from dCTP (dUTP route): step 2/2.</text>
</comment>
<accession>A0A8J2P4T5</accession>
<evidence type="ECO:0000313" key="7">
    <source>
        <dbReference type="Proteomes" id="UP000708208"/>
    </source>
</evidence>
<reference evidence="6" key="1">
    <citation type="submission" date="2021-06" db="EMBL/GenBank/DDBJ databases">
        <authorList>
            <person name="Hodson N. C."/>
            <person name="Mongue J. A."/>
            <person name="Jaron S. K."/>
        </authorList>
    </citation>
    <scope>NUCLEOTIDE SEQUENCE</scope>
</reference>
<dbReference type="OrthoDB" id="419889at2759"/>
<dbReference type="PANTHER" id="PTHR11241:SF0">
    <property type="entry name" value="DEOXYURIDINE 5'-TRIPHOSPHATE NUCLEOTIDOHYDROLASE"/>
    <property type="match status" value="1"/>
</dbReference>
<dbReference type="GO" id="GO:0004170">
    <property type="term" value="F:dUTP diphosphatase activity"/>
    <property type="evidence" value="ECO:0007669"/>
    <property type="project" value="UniProtKB-EC"/>
</dbReference>
<dbReference type="InterPro" id="IPR008181">
    <property type="entry name" value="dUTPase"/>
</dbReference>
<dbReference type="EMBL" id="CAJVCH010203663">
    <property type="protein sequence ID" value="CAG7730969.1"/>
    <property type="molecule type" value="Genomic_DNA"/>
</dbReference>
<evidence type="ECO:0000259" key="5">
    <source>
        <dbReference type="Pfam" id="PF00692"/>
    </source>
</evidence>
<evidence type="ECO:0000256" key="3">
    <source>
        <dbReference type="ARBA" id="ARBA00012379"/>
    </source>
</evidence>
<organism evidence="6 7">
    <name type="scientific">Allacma fusca</name>
    <dbReference type="NCBI Taxonomy" id="39272"/>
    <lineage>
        <taxon>Eukaryota</taxon>
        <taxon>Metazoa</taxon>
        <taxon>Ecdysozoa</taxon>
        <taxon>Arthropoda</taxon>
        <taxon>Hexapoda</taxon>
        <taxon>Collembola</taxon>
        <taxon>Symphypleona</taxon>
        <taxon>Sminthuridae</taxon>
        <taxon>Allacma</taxon>
    </lineage>
</organism>
<feature type="domain" description="dUTPase-like" evidence="5">
    <location>
        <begin position="33"/>
        <end position="96"/>
    </location>
</feature>
<sequence length="96" mass="10652">MLFVKLSSHSSVVHAFNAEGNVSENIPTLWASCKNELDVGGAIIDGDYRGIAYVSLFNHSSEAFNIHRGDRIAQLIICPYEKVMVREVEVLDDTAR</sequence>
<comment type="similarity">
    <text evidence="2">Belongs to the dUTPase family.</text>
</comment>
<dbReference type="GO" id="GO:0006226">
    <property type="term" value="P:dUMP biosynthetic process"/>
    <property type="evidence" value="ECO:0007669"/>
    <property type="project" value="InterPro"/>
</dbReference>
<gene>
    <name evidence="6" type="ORF">AFUS01_LOCUS19582</name>
</gene>
<dbReference type="EC" id="3.6.1.23" evidence="3"/>
<keyword evidence="7" id="KW-1185">Reference proteome</keyword>
<evidence type="ECO:0000313" key="6">
    <source>
        <dbReference type="EMBL" id="CAG7730969.1"/>
    </source>
</evidence>
<evidence type="ECO:0000256" key="1">
    <source>
        <dbReference type="ARBA" id="ARBA00005142"/>
    </source>
</evidence>
<dbReference type="Proteomes" id="UP000708208">
    <property type="component" value="Unassembled WGS sequence"/>
</dbReference>
<dbReference type="GO" id="GO:0046081">
    <property type="term" value="P:dUTP catabolic process"/>
    <property type="evidence" value="ECO:0007669"/>
    <property type="project" value="InterPro"/>
</dbReference>
<dbReference type="AlphaFoldDB" id="A0A8J2P4T5"/>
<dbReference type="PANTHER" id="PTHR11241">
    <property type="entry name" value="DEOXYURIDINE 5'-TRIPHOSPHATE NUCLEOTIDOHYDROLASE"/>
    <property type="match status" value="1"/>
</dbReference>
<dbReference type="InterPro" id="IPR029054">
    <property type="entry name" value="dUTPase-like"/>
</dbReference>